<feature type="compositionally biased region" description="Low complexity" evidence="1">
    <location>
        <begin position="673"/>
        <end position="689"/>
    </location>
</feature>
<evidence type="ECO:0000256" key="1">
    <source>
        <dbReference type="SAM" id="MobiDB-lite"/>
    </source>
</evidence>
<dbReference type="FunFam" id="1.25.40.430:FF:000003">
    <property type="entry name" value="Checkpoint serine/threonine-protein kinase BUB1"/>
    <property type="match status" value="1"/>
</dbReference>
<reference evidence="3" key="1">
    <citation type="submission" date="2022-07" db="EMBL/GenBank/DDBJ databases">
        <title>Phylogenomic reconstructions and comparative analyses of Kickxellomycotina fungi.</title>
        <authorList>
            <person name="Reynolds N.K."/>
            <person name="Stajich J.E."/>
            <person name="Barry K."/>
            <person name="Grigoriev I.V."/>
            <person name="Crous P."/>
            <person name="Smith M.E."/>
        </authorList>
    </citation>
    <scope>NUCLEOTIDE SEQUENCE</scope>
    <source>
        <strain evidence="3">RSA 476</strain>
    </source>
</reference>
<dbReference type="SMART" id="SM00777">
    <property type="entry name" value="Mad3_BUB1_I"/>
    <property type="match status" value="1"/>
</dbReference>
<feature type="region of interest" description="Disordered" evidence="1">
    <location>
        <begin position="730"/>
        <end position="835"/>
    </location>
</feature>
<feature type="compositionally biased region" description="Acidic residues" evidence="1">
    <location>
        <begin position="744"/>
        <end position="755"/>
    </location>
</feature>
<dbReference type="Gene3D" id="1.25.40.430">
    <property type="match status" value="1"/>
</dbReference>
<dbReference type="GO" id="GO:0004674">
    <property type="term" value="F:protein serine/threonine kinase activity"/>
    <property type="evidence" value="ECO:0007669"/>
    <property type="project" value="UniProtKB-EC"/>
</dbReference>
<sequence>MSHIDYSVPLQASDTHNAKESVVNFTDFEHQKENIQPLRRGRSATALALLYGKTSDDAPLQPARAPAMKLSTTTVNGEPEVVEIRVSAHLQAQNTQFQAEISALDPSETDDPLDVYYRYIQWLIEVFPQAVGHQAVIKLVERPIRLFRDQERYRNDSRYLKMWIWYCSLIYEGQEAVFQHLLAQKVGDSLALLYEEYGKLLEGRGKIKKADEVYQLGVARKAQPLARLERRYVEFQRRVMANTMRETEKPPTEEVQVDNPQRTMLGAKRTAGSVRSAAANTLSSSHRGLPSDSGGIRPNSRIAVFTDPDGSAAASASNQATPWLDVGSDEGRRKENMREAGSWRGQTLEQHRVPAVAEKFTVFSDDVASHSVSGVQGSVLSAKSATLSSGLLQSFDAGSTARPAKPKEAKPAVSVAERMVMPDSILFPAGDGVPQCAEEARAQLPRYRFDYDAWVATQRQQEERASTFSRVKRKSIVGTSSPTINTRAAEQGMLDIWNDLSDSDSESLLGHDKTPKPSGEHRPVSAGCLTDDDYQFTMGPVVPHIVPEELAHRPPVIPTSARVARHYEPSLGSDDMPTTVLNSIRAAKRQEMRLNRGQVGPTPLAMRTQTPVLARRGLRSIGEESSDETGEEHNGLGVAVTPAPRQRLQVFSDPSDVHPAPLQFAATKPMQHSTPARSSSASQRPPAGSCSSRYPHTPGYTRTTTGFSVSGAELTGLSGFTGVSTIGGPTSLLTTTGGGQYSSDNEDNEDEEEEDYHTGSREYGQRRSSNGSSIAPTPLRKRLSMAAKDFGKMTPRFPKTLSNEEDGQQDDIHSQDDDDDDDDVEDEDDGEEPCTENIGEFADLDSQMNELEMQLVERLPPPIAPSRATVVRTKEPHARAAIGTKHLAGLSALGTTYTQSQLLIP</sequence>
<dbReference type="GO" id="GO:0007094">
    <property type="term" value="P:mitotic spindle assembly checkpoint signaling"/>
    <property type="evidence" value="ECO:0007669"/>
    <property type="project" value="InterPro"/>
</dbReference>
<protein>
    <submittedName>
        <fullName evidence="3">Protein kinase</fullName>
        <ecNumber evidence="3">2.7.11.1</ecNumber>
    </submittedName>
</protein>
<dbReference type="GO" id="GO:0032991">
    <property type="term" value="C:protein-containing complex"/>
    <property type="evidence" value="ECO:0007669"/>
    <property type="project" value="UniProtKB-ARBA"/>
</dbReference>
<evidence type="ECO:0000313" key="4">
    <source>
        <dbReference type="Proteomes" id="UP001140074"/>
    </source>
</evidence>
<feature type="compositionally biased region" description="Acidic residues" evidence="1">
    <location>
        <begin position="816"/>
        <end position="834"/>
    </location>
</feature>
<feature type="region of interest" description="Disordered" evidence="1">
    <location>
        <begin position="668"/>
        <end position="705"/>
    </location>
</feature>
<dbReference type="InterPro" id="IPR013212">
    <property type="entry name" value="Mad3/Bub1_I"/>
</dbReference>
<dbReference type="InterPro" id="IPR015661">
    <property type="entry name" value="Bub1/Mad3"/>
</dbReference>
<feature type="region of interest" description="Disordered" evidence="1">
    <location>
        <begin position="309"/>
        <end position="334"/>
    </location>
</feature>
<dbReference type="PANTHER" id="PTHR14030:SF4">
    <property type="entry name" value="BUB1 KINASE, ISOFORM A-RELATED"/>
    <property type="match status" value="1"/>
</dbReference>
<evidence type="ECO:0000313" key="3">
    <source>
        <dbReference type="EMBL" id="KAJ2859261.1"/>
    </source>
</evidence>
<feature type="compositionally biased region" description="Basic and acidic residues" evidence="1">
    <location>
        <begin position="756"/>
        <end position="765"/>
    </location>
</feature>
<gene>
    <name evidence="3" type="primary">BUB1</name>
    <name evidence="3" type="ORF">GGH94_006201</name>
</gene>
<dbReference type="GO" id="GO:0005634">
    <property type="term" value="C:nucleus"/>
    <property type="evidence" value="ECO:0007669"/>
    <property type="project" value="TreeGrafter"/>
</dbReference>
<accession>A0A9W8ICC0</accession>
<comment type="caution">
    <text evidence="3">The sequence shown here is derived from an EMBL/GenBank/DDBJ whole genome shotgun (WGS) entry which is preliminary data.</text>
</comment>
<dbReference type="EMBL" id="JANBUY010000410">
    <property type="protein sequence ID" value="KAJ2859261.1"/>
    <property type="molecule type" value="Genomic_DNA"/>
</dbReference>
<proteinExistence type="predicted"/>
<dbReference type="Proteomes" id="UP001140074">
    <property type="component" value="Unassembled WGS sequence"/>
</dbReference>
<keyword evidence="3" id="KW-0418">Kinase</keyword>
<dbReference type="PANTHER" id="PTHR14030">
    <property type="entry name" value="MITOTIC CHECKPOINT SERINE/THREONINE-PROTEIN KINASE BUB1"/>
    <property type="match status" value="1"/>
</dbReference>
<keyword evidence="3" id="KW-0808">Transferase</keyword>
<feature type="domain" description="BUB1 N-terminal" evidence="2">
    <location>
        <begin position="97"/>
        <end position="259"/>
    </location>
</feature>
<feature type="compositionally biased region" description="Basic and acidic residues" evidence="1">
    <location>
        <begin position="509"/>
        <end position="523"/>
    </location>
</feature>
<organism evidence="3 4">
    <name type="scientific">Coemansia aciculifera</name>
    <dbReference type="NCBI Taxonomy" id="417176"/>
    <lineage>
        <taxon>Eukaryota</taxon>
        <taxon>Fungi</taxon>
        <taxon>Fungi incertae sedis</taxon>
        <taxon>Zoopagomycota</taxon>
        <taxon>Kickxellomycotina</taxon>
        <taxon>Kickxellomycetes</taxon>
        <taxon>Kickxellales</taxon>
        <taxon>Kickxellaceae</taxon>
        <taxon>Coemansia</taxon>
    </lineage>
</organism>
<dbReference type="EC" id="2.7.11.1" evidence="3"/>
<feature type="region of interest" description="Disordered" evidence="1">
    <location>
        <begin position="505"/>
        <end position="526"/>
    </location>
</feature>
<dbReference type="PROSITE" id="PS51489">
    <property type="entry name" value="BUB1_N"/>
    <property type="match status" value="1"/>
</dbReference>
<keyword evidence="4" id="KW-1185">Reference proteome</keyword>
<dbReference type="GO" id="GO:0051754">
    <property type="term" value="P:meiotic sister chromatid cohesion, centromeric"/>
    <property type="evidence" value="ECO:0007669"/>
    <property type="project" value="TreeGrafter"/>
</dbReference>
<evidence type="ECO:0000259" key="2">
    <source>
        <dbReference type="PROSITE" id="PS51489"/>
    </source>
</evidence>
<name>A0A9W8ICC0_9FUNG</name>
<feature type="compositionally biased region" description="Polar residues" evidence="1">
    <location>
        <begin position="766"/>
        <end position="775"/>
    </location>
</feature>
<feature type="compositionally biased region" description="Polar residues" evidence="1">
    <location>
        <begin position="690"/>
        <end position="705"/>
    </location>
</feature>
<dbReference type="AlphaFoldDB" id="A0A9W8ICC0"/>
<dbReference type="Pfam" id="PF08311">
    <property type="entry name" value="Mad3_BUB1_I"/>
    <property type="match status" value="1"/>
</dbReference>